<keyword evidence="3" id="KW-0808">Transferase</keyword>
<feature type="compositionally biased region" description="Basic and acidic residues" evidence="9">
    <location>
        <begin position="534"/>
        <end position="561"/>
    </location>
</feature>
<evidence type="ECO:0000256" key="5">
    <source>
        <dbReference type="ARBA" id="ARBA00023253"/>
    </source>
</evidence>
<organism evidence="11 12">
    <name type="scientific">Lunasporangiospora selenospora</name>
    <dbReference type="NCBI Taxonomy" id="979761"/>
    <lineage>
        <taxon>Eukaryota</taxon>
        <taxon>Fungi</taxon>
        <taxon>Fungi incertae sedis</taxon>
        <taxon>Mucoromycota</taxon>
        <taxon>Mortierellomycotina</taxon>
        <taxon>Mortierellomycetes</taxon>
        <taxon>Mortierellales</taxon>
        <taxon>Mortierellaceae</taxon>
        <taxon>Lunasporangiospora</taxon>
    </lineage>
</organism>
<keyword evidence="4" id="KW-0256">Endoplasmic reticulum</keyword>
<comment type="pathway">
    <text evidence="2">Protein modification; protein glycosylation.</text>
</comment>
<dbReference type="AlphaFoldDB" id="A0A9P6G4U5"/>
<keyword evidence="12" id="KW-1185">Reference proteome</keyword>
<name>A0A9P6G4U5_9FUNG</name>
<dbReference type="GO" id="GO:0005783">
    <property type="term" value="C:endoplasmic reticulum"/>
    <property type="evidence" value="ECO:0007669"/>
    <property type="project" value="UniProtKB-SubCell"/>
</dbReference>
<dbReference type="OrthoDB" id="3345970at2759"/>
<accession>A0A9P6G4U5</accession>
<proteinExistence type="inferred from homology"/>
<dbReference type="PANTHER" id="PTHR13398">
    <property type="entry name" value="GDP-FUCOSE PROTEIN O-FUCOSYLTRANSFERASE 2"/>
    <property type="match status" value="1"/>
</dbReference>
<dbReference type="PANTHER" id="PTHR13398:SF0">
    <property type="entry name" value="GDP-FUCOSE PROTEIN O-FUCOSYLTRANSFERASE 2"/>
    <property type="match status" value="1"/>
</dbReference>
<evidence type="ECO:0000256" key="10">
    <source>
        <dbReference type="SAM" id="SignalP"/>
    </source>
</evidence>
<feature type="region of interest" description="Disordered" evidence="9">
    <location>
        <begin position="646"/>
        <end position="665"/>
    </location>
</feature>
<feature type="signal peptide" evidence="10">
    <location>
        <begin position="1"/>
        <end position="27"/>
    </location>
</feature>
<dbReference type="InterPro" id="IPR045130">
    <property type="entry name" value="OFUT2-like"/>
</dbReference>
<feature type="compositionally biased region" description="Basic and acidic residues" evidence="9">
    <location>
        <begin position="275"/>
        <end position="288"/>
    </location>
</feature>
<gene>
    <name evidence="11" type="ORF">BGW38_007058</name>
</gene>
<feature type="region of interest" description="Disordered" evidence="9">
    <location>
        <begin position="534"/>
        <end position="585"/>
    </location>
</feature>
<evidence type="ECO:0000256" key="8">
    <source>
        <dbReference type="ARBA" id="ARBA00026232"/>
    </source>
</evidence>
<reference evidence="11" key="1">
    <citation type="journal article" date="2020" name="Fungal Divers.">
        <title>Resolving the Mortierellaceae phylogeny through synthesis of multi-gene phylogenetics and phylogenomics.</title>
        <authorList>
            <person name="Vandepol N."/>
            <person name="Liber J."/>
            <person name="Desiro A."/>
            <person name="Na H."/>
            <person name="Kennedy M."/>
            <person name="Barry K."/>
            <person name="Grigoriev I.V."/>
            <person name="Miller A.N."/>
            <person name="O'Donnell K."/>
            <person name="Stajich J.E."/>
            <person name="Bonito G."/>
        </authorList>
    </citation>
    <scope>NUCLEOTIDE SEQUENCE</scope>
    <source>
        <strain evidence="11">KOD1015</strain>
    </source>
</reference>
<evidence type="ECO:0000313" key="12">
    <source>
        <dbReference type="Proteomes" id="UP000780801"/>
    </source>
</evidence>
<dbReference type="Proteomes" id="UP000780801">
    <property type="component" value="Unassembled WGS sequence"/>
</dbReference>
<dbReference type="GO" id="GO:0006004">
    <property type="term" value="P:fucose metabolic process"/>
    <property type="evidence" value="ECO:0007669"/>
    <property type="project" value="UniProtKB-KW"/>
</dbReference>
<comment type="caution">
    <text evidence="11">The sequence shown here is derived from an EMBL/GenBank/DDBJ whole genome shotgun (WGS) entry which is preliminary data.</text>
</comment>
<evidence type="ECO:0000313" key="11">
    <source>
        <dbReference type="EMBL" id="KAF9586311.1"/>
    </source>
</evidence>
<feature type="compositionally biased region" description="Basic residues" evidence="9">
    <location>
        <begin position="265"/>
        <end position="274"/>
    </location>
</feature>
<comment type="similarity">
    <text evidence="7">Belongs to the glycosyltransferase 68 family.</text>
</comment>
<keyword evidence="10" id="KW-0732">Signal</keyword>
<feature type="region of interest" description="Disordered" evidence="9">
    <location>
        <begin position="232"/>
        <end position="303"/>
    </location>
</feature>
<evidence type="ECO:0000256" key="1">
    <source>
        <dbReference type="ARBA" id="ARBA00004240"/>
    </source>
</evidence>
<dbReference type="Gene3D" id="3.40.50.11350">
    <property type="match status" value="1"/>
</dbReference>
<evidence type="ECO:0000256" key="9">
    <source>
        <dbReference type="SAM" id="MobiDB-lite"/>
    </source>
</evidence>
<evidence type="ECO:0000256" key="6">
    <source>
        <dbReference type="ARBA" id="ARBA00023277"/>
    </source>
</evidence>
<evidence type="ECO:0000256" key="7">
    <source>
        <dbReference type="ARBA" id="ARBA00025803"/>
    </source>
</evidence>
<evidence type="ECO:0000256" key="3">
    <source>
        <dbReference type="ARBA" id="ARBA00022679"/>
    </source>
</evidence>
<dbReference type="InterPro" id="IPR019378">
    <property type="entry name" value="GDP-Fuc_O-FucTrfase"/>
</dbReference>
<dbReference type="Gene3D" id="3.40.50.11340">
    <property type="match status" value="1"/>
</dbReference>
<evidence type="ECO:0000256" key="2">
    <source>
        <dbReference type="ARBA" id="ARBA00004922"/>
    </source>
</evidence>
<dbReference type="EMBL" id="JAABOA010000046">
    <property type="protein sequence ID" value="KAF9586311.1"/>
    <property type="molecule type" value="Genomic_DNA"/>
</dbReference>
<comment type="subcellular location">
    <subcellularLocation>
        <location evidence="1">Endoplasmic reticulum</location>
    </subcellularLocation>
</comment>
<dbReference type="GO" id="GO:0046922">
    <property type="term" value="F:peptide-O-fucosyltransferase activity"/>
    <property type="evidence" value="ECO:0007669"/>
    <property type="project" value="InterPro"/>
</dbReference>
<evidence type="ECO:0000256" key="4">
    <source>
        <dbReference type="ARBA" id="ARBA00022824"/>
    </source>
</evidence>
<keyword evidence="5" id="KW-0294">Fucose metabolism</keyword>
<dbReference type="Pfam" id="PF10250">
    <property type="entry name" value="O-FucT"/>
    <property type="match status" value="1"/>
</dbReference>
<sequence>MASLALSRPFVALCFVNILLLLSPARAFERHDLPAPLRKDDSTFHHRRALGEAAAVFDREYVARQGDETYYWLGEQEPVILESLSTAPGQDTSLLSDTKILLGPENGGRILIDNSGKHDVSQNRYLLVDLMMDNGIGEVHAMLEYSLFAAHLTKRTLVLPPFLYFRKCVNQVLCQRTSAKISYEPHLTGNPVQRWPVPIEKIYNIEQMRQMANVVEFEPWLKGMIQAENEHVEKKKNEDPDPTEDNGQDHEPKKHNPKASAPKKATARASRRSRRELDLLEKKQKQTEQDQTGRSTPRSDETEDISVWEWLRQRKDYEYNPGRLQLLLQQFDHLDNSTLFSENIHEFLYKKPISKEIIVDSWPQEGSLLSKRADPQPAEPLDDIKDAQQIHPPDDNKNKTLQKTTTILYGYPETPSRNYNRTVQWKIDQNEMKLIGFREYFSTKAPLESVKVLHLSNGIIKFAHNMMVFSNIEGRNRFERVVLDGLKYSDTILDAADHLLRNFLKDYTNGREYLAVHYRRQQDFLMSHFPSDSFENRRLESPPDERDDGTKQLLDHLHTDGDYDEDESFNAHANPEPISEDPLATKEKMDRQYLMGLGTVDPRSTLLRIGRELAKGGVGSPFQLRSLNNWAIRLCNETVLHRQDISDEHKERQENAANGREPMTETCKRINSQSLEIIALQKWEAAIRGQGHHLPFEDSIQERYFYMATDEREFATVKFMQSQGAVVVGDLVDDYFGRRYLDMMGFEDWYGYLDQLICVKAKTFLGSPTSVFSGTIINQRVGDMPERRGVQGKGGRRGAGNGWLYRPVPFNSEIMRGDGDVQTVF</sequence>
<feature type="chain" id="PRO_5040409957" description="GDP-fucose protein O-fucosyltransferase 2" evidence="10">
    <location>
        <begin position="28"/>
        <end position="825"/>
    </location>
</feature>
<keyword evidence="6" id="KW-0119">Carbohydrate metabolism</keyword>
<protein>
    <recommendedName>
        <fullName evidence="8">GDP-fucose protein O-fucosyltransferase 2</fullName>
    </recommendedName>
</protein>